<accession>A0ABD1URF4</accession>
<evidence type="ECO:0000313" key="5">
    <source>
        <dbReference type="EMBL" id="KAL2527638.1"/>
    </source>
</evidence>
<keyword evidence="2" id="KW-0489">Methyltransferase</keyword>
<evidence type="ECO:0000256" key="1">
    <source>
        <dbReference type="ARBA" id="ARBA00011975"/>
    </source>
</evidence>
<comment type="caution">
    <text evidence="5">The sequence shown here is derived from an EMBL/GenBank/DDBJ whole genome shotgun (WGS) entry which is preliminary data.</text>
</comment>
<evidence type="ECO:0000313" key="6">
    <source>
        <dbReference type="Proteomes" id="UP001604336"/>
    </source>
</evidence>
<dbReference type="PANTHER" id="PTHR10629:SF44">
    <property type="entry name" value="DNA (CYTOSINE-5-)-METHYLTRANSFERASE"/>
    <property type="match status" value="1"/>
</dbReference>
<keyword evidence="3" id="KW-0808">Transferase</keyword>
<evidence type="ECO:0000256" key="4">
    <source>
        <dbReference type="ARBA" id="ARBA00022691"/>
    </source>
</evidence>
<name>A0ABD1URF4_9LAMI</name>
<dbReference type="PANTHER" id="PTHR10629">
    <property type="entry name" value="CYTOSINE-SPECIFIC METHYLTRANSFERASE"/>
    <property type="match status" value="1"/>
</dbReference>
<keyword evidence="6" id="KW-1185">Reference proteome</keyword>
<dbReference type="InterPro" id="IPR031303">
    <property type="entry name" value="C5_meth_CS"/>
</dbReference>
<dbReference type="GO" id="GO:0032259">
    <property type="term" value="P:methylation"/>
    <property type="evidence" value="ECO:0007669"/>
    <property type="project" value="UniProtKB-KW"/>
</dbReference>
<keyword evidence="4" id="KW-0949">S-adenosyl-L-methionine</keyword>
<gene>
    <name evidence="5" type="ORF">Adt_12692</name>
</gene>
<dbReference type="Proteomes" id="UP001604336">
    <property type="component" value="Unassembled WGS sequence"/>
</dbReference>
<reference evidence="6" key="1">
    <citation type="submission" date="2024-07" db="EMBL/GenBank/DDBJ databases">
        <title>Two chromosome-level genome assemblies of Korean endemic species Abeliophyllum distichum and Forsythia ovata (Oleaceae).</title>
        <authorList>
            <person name="Jang H."/>
        </authorList>
    </citation>
    <scope>NUCLEOTIDE SEQUENCE [LARGE SCALE GENOMIC DNA]</scope>
</reference>
<evidence type="ECO:0000256" key="3">
    <source>
        <dbReference type="ARBA" id="ARBA00022679"/>
    </source>
</evidence>
<dbReference type="EC" id="2.1.1.37" evidence="1"/>
<dbReference type="Gene3D" id="3.90.120.10">
    <property type="entry name" value="DNA Methylase, subunit A, domain 2"/>
    <property type="match status" value="1"/>
</dbReference>
<dbReference type="EMBL" id="JBFOLK010000003">
    <property type="protein sequence ID" value="KAL2527638.1"/>
    <property type="molecule type" value="Genomic_DNA"/>
</dbReference>
<proteinExistence type="predicted"/>
<dbReference type="InterPro" id="IPR001525">
    <property type="entry name" value="C5_MeTfrase"/>
</dbReference>
<organism evidence="5 6">
    <name type="scientific">Abeliophyllum distichum</name>
    <dbReference type="NCBI Taxonomy" id="126358"/>
    <lineage>
        <taxon>Eukaryota</taxon>
        <taxon>Viridiplantae</taxon>
        <taxon>Streptophyta</taxon>
        <taxon>Embryophyta</taxon>
        <taxon>Tracheophyta</taxon>
        <taxon>Spermatophyta</taxon>
        <taxon>Magnoliopsida</taxon>
        <taxon>eudicotyledons</taxon>
        <taxon>Gunneridae</taxon>
        <taxon>Pentapetalae</taxon>
        <taxon>asterids</taxon>
        <taxon>lamiids</taxon>
        <taxon>Lamiales</taxon>
        <taxon>Oleaceae</taxon>
        <taxon>Forsythieae</taxon>
        <taxon>Abeliophyllum</taxon>
    </lineage>
</organism>
<dbReference type="Pfam" id="PF00145">
    <property type="entry name" value="DNA_methylase"/>
    <property type="match status" value="1"/>
</dbReference>
<dbReference type="PROSITE" id="PS00095">
    <property type="entry name" value="C5_MTASE_2"/>
    <property type="match status" value="1"/>
</dbReference>
<evidence type="ECO:0000256" key="2">
    <source>
        <dbReference type="ARBA" id="ARBA00022603"/>
    </source>
</evidence>
<dbReference type="InterPro" id="IPR050390">
    <property type="entry name" value="C5-Methyltransferase"/>
</dbReference>
<dbReference type="SUPFAM" id="SSF53335">
    <property type="entry name" value="S-adenosyl-L-methionine-dependent methyltransferases"/>
    <property type="match status" value="1"/>
</dbReference>
<protein>
    <recommendedName>
        <fullName evidence="1">DNA (cytosine-5-)-methyltransferase</fullName>
        <ecNumber evidence="1">2.1.1.37</ecNumber>
    </recommendedName>
</protein>
<dbReference type="AlphaFoldDB" id="A0ABD1URF4"/>
<dbReference type="GO" id="GO:0003886">
    <property type="term" value="F:DNA (cytosine-5-)-methyltransferase activity"/>
    <property type="evidence" value="ECO:0007669"/>
    <property type="project" value="UniProtKB-EC"/>
</dbReference>
<sequence>MEGLQNHSDGCGGDETVATVFCFPDHHSRPILHPEQDRVLTLRECARLQGFPDYYKFCGKLKERYRQVGNAVAVSVSRSLGYSLGMAVQKLSSDKHLMTLPPKFSPFHNYPAKVSLFRYLNKTPWIIVCEVITRGPRVNHPVEE</sequence>
<dbReference type="InterPro" id="IPR029063">
    <property type="entry name" value="SAM-dependent_MTases_sf"/>
</dbReference>